<dbReference type="PANTHER" id="PTHR43802:SF1">
    <property type="entry name" value="IP11341P-RELATED"/>
    <property type="match status" value="1"/>
</dbReference>
<comment type="caution">
    <text evidence="2">The sequence shown here is derived from an EMBL/GenBank/DDBJ whole genome shotgun (WGS) entry which is preliminary data.</text>
</comment>
<dbReference type="GO" id="GO:0004300">
    <property type="term" value="F:enoyl-CoA hydratase activity"/>
    <property type="evidence" value="ECO:0007669"/>
    <property type="project" value="UniProtKB-EC"/>
</dbReference>
<dbReference type="PANTHER" id="PTHR43802">
    <property type="entry name" value="ENOYL-COA HYDRATASE"/>
    <property type="match status" value="1"/>
</dbReference>
<protein>
    <submittedName>
        <fullName evidence="2">Enoyl-CoA hydratase</fullName>
        <ecNumber evidence="2">4.2.1.17</ecNumber>
    </submittedName>
</protein>
<dbReference type="CDD" id="cd06558">
    <property type="entry name" value="crotonase-like"/>
    <property type="match status" value="1"/>
</dbReference>
<dbReference type="NCBIfam" id="NF004840">
    <property type="entry name" value="PRK06190.1"/>
    <property type="match status" value="1"/>
</dbReference>
<organism evidence="2 3">
    <name type="scientific">Nocardioides caeni</name>
    <dbReference type="NCBI Taxonomy" id="574700"/>
    <lineage>
        <taxon>Bacteria</taxon>
        <taxon>Bacillati</taxon>
        <taxon>Actinomycetota</taxon>
        <taxon>Actinomycetes</taxon>
        <taxon>Propionibacteriales</taxon>
        <taxon>Nocardioidaceae</taxon>
        <taxon>Nocardioides</taxon>
    </lineage>
</organism>
<dbReference type="SUPFAM" id="SSF52096">
    <property type="entry name" value="ClpP/crotonase"/>
    <property type="match status" value="1"/>
</dbReference>
<keyword evidence="2" id="KW-0456">Lyase</keyword>
<dbReference type="Pfam" id="PF00378">
    <property type="entry name" value="ECH_1"/>
    <property type="match status" value="1"/>
</dbReference>
<accession>A0A4S8NHD4</accession>
<sequence length="269" mass="28682">MRGTRVPAVTDTADLVLLDIADRIATITLNRPEARNAINGDLFEQLVAAVARAEADDAVDVLVLTGNGPAFCAGLDLKSLGSGDTRLTDTAPTTETPVRDRGPFTSISKPLIGAINGFAITGGFELALACDFLVASEQARFADTHARVGLQPWWGLSVLLPQAIGVRRAREMSLTGNFIDASTALDWGLVNHVVPHDELLGFTRQLASDIVSGDQRAIRRLLATYEEGEFLTGGEAWLLEAEVAGAWTTDAGEVEARRDAVMARGRSQS</sequence>
<dbReference type="Proteomes" id="UP000307087">
    <property type="component" value="Unassembled WGS sequence"/>
</dbReference>
<keyword evidence="3" id="KW-1185">Reference proteome</keyword>
<dbReference type="Gene3D" id="3.90.226.10">
    <property type="entry name" value="2-enoyl-CoA Hydratase, Chain A, domain 1"/>
    <property type="match status" value="1"/>
</dbReference>
<reference evidence="2 3" key="1">
    <citation type="journal article" date="2009" name="Int. J. Syst. Evol. Microbiol.">
        <title>Nocardioides caeni sp. nov., isolated from wastewater.</title>
        <authorList>
            <person name="Yoon J.H."/>
            <person name="Kang S.J."/>
            <person name="Park S."/>
            <person name="Kim W."/>
            <person name="Oh T.K."/>
        </authorList>
    </citation>
    <scope>NUCLEOTIDE SEQUENCE [LARGE SCALE GENOMIC DNA]</scope>
    <source>
        <strain evidence="2 3">DSM 23134</strain>
    </source>
</reference>
<dbReference type="OrthoDB" id="8452484at2"/>
<comment type="similarity">
    <text evidence="1">Belongs to the enoyl-CoA hydratase/isomerase family.</text>
</comment>
<dbReference type="EMBL" id="STGW01000003">
    <property type="protein sequence ID" value="THV16028.1"/>
    <property type="molecule type" value="Genomic_DNA"/>
</dbReference>
<name>A0A4S8NHD4_9ACTN</name>
<dbReference type="AlphaFoldDB" id="A0A4S8NHD4"/>
<evidence type="ECO:0000256" key="1">
    <source>
        <dbReference type="ARBA" id="ARBA00005254"/>
    </source>
</evidence>
<evidence type="ECO:0000313" key="2">
    <source>
        <dbReference type="EMBL" id="THV16028.1"/>
    </source>
</evidence>
<dbReference type="EC" id="4.2.1.17" evidence="2"/>
<dbReference type="InterPro" id="IPR001753">
    <property type="entry name" value="Enoyl-CoA_hydra/iso"/>
</dbReference>
<proteinExistence type="inferred from homology"/>
<evidence type="ECO:0000313" key="3">
    <source>
        <dbReference type="Proteomes" id="UP000307087"/>
    </source>
</evidence>
<gene>
    <name evidence="2" type="ORF">E9934_06745</name>
</gene>
<dbReference type="InterPro" id="IPR029045">
    <property type="entry name" value="ClpP/crotonase-like_dom_sf"/>
</dbReference>